<organism evidence="2 3">
    <name type="scientific">Dreissena polymorpha</name>
    <name type="common">Zebra mussel</name>
    <name type="synonym">Mytilus polymorpha</name>
    <dbReference type="NCBI Taxonomy" id="45954"/>
    <lineage>
        <taxon>Eukaryota</taxon>
        <taxon>Metazoa</taxon>
        <taxon>Spiralia</taxon>
        <taxon>Lophotrochozoa</taxon>
        <taxon>Mollusca</taxon>
        <taxon>Bivalvia</taxon>
        <taxon>Autobranchia</taxon>
        <taxon>Heteroconchia</taxon>
        <taxon>Euheterodonta</taxon>
        <taxon>Imparidentia</taxon>
        <taxon>Neoheterodontei</taxon>
        <taxon>Myida</taxon>
        <taxon>Dreissenoidea</taxon>
        <taxon>Dreissenidae</taxon>
        <taxon>Dreissena</taxon>
    </lineage>
</organism>
<keyword evidence="3" id="KW-1185">Reference proteome</keyword>
<accession>A0A9D4CG99</accession>
<dbReference type="Proteomes" id="UP000828390">
    <property type="component" value="Unassembled WGS sequence"/>
</dbReference>
<comment type="caution">
    <text evidence="2">The sequence shown here is derived from an EMBL/GenBank/DDBJ whole genome shotgun (WGS) entry which is preliminary data.</text>
</comment>
<evidence type="ECO:0008006" key="4">
    <source>
        <dbReference type="Google" id="ProtNLM"/>
    </source>
</evidence>
<evidence type="ECO:0000313" key="3">
    <source>
        <dbReference type="Proteomes" id="UP000828390"/>
    </source>
</evidence>
<sequence length="58" mass="5968">MTKLCTTCGLCLSVCTQNFLGNGKTLSTHTAALGSEQYSKNNSTSGTVSGTHSGKIAR</sequence>
<feature type="region of interest" description="Disordered" evidence="1">
    <location>
        <begin position="37"/>
        <end position="58"/>
    </location>
</feature>
<protein>
    <recommendedName>
        <fullName evidence="4">4Fe-4S ferredoxin-type domain-containing protein</fullName>
    </recommendedName>
</protein>
<proteinExistence type="predicted"/>
<reference evidence="2" key="2">
    <citation type="submission" date="2020-11" db="EMBL/GenBank/DDBJ databases">
        <authorList>
            <person name="McCartney M.A."/>
            <person name="Auch B."/>
            <person name="Kono T."/>
            <person name="Mallez S."/>
            <person name="Becker A."/>
            <person name="Gohl D.M."/>
            <person name="Silverstein K.A.T."/>
            <person name="Koren S."/>
            <person name="Bechman K.B."/>
            <person name="Herman A."/>
            <person name="Abrahante J.E."/>
            <person name="Garbe J."/>
        </authorList>
    </citation>
    <scope>NUCLEOTIDE SEQUENCE</scope>
    <source>
        <strain evidence="2">Duluth1</strain>
        <tissue evidence="2">Whole animal</tissue>
    </source>
</reference>
<name>A0A9D4CG99_DREPO</name>
<evidence type="ECO:0000256" key="1">
    <source>
        <dbReference type="SAM" id="MobiDB-lite"/>
    </source>
</evidence>
<evidence type="ECO:0000313" key="2">
    <source>
        <dbReference type="EMBL" id="KAH3724367.1"/>
    </source>
</evidence>
<reference evidence="2" key="1">
    <citation type="journal article" date="2019" name="bioRxiv">
        <title>The Genome of the Zebra Mussel, Dreissena polymorpha: A Resource for Invasive Species Research.</title>
        <authorList>
            <person name="McCartney M.A."/>
            <person name="Auch B."/>
            <person name="Kono T."/>
            <person name="Mallez S."/>
            <person name="Zhang Y."/>
            <person name="Obille A."/>
            <person name="Becker A."/>
            <person name="Abrahante J.E."/>
            <person name="Garbe J."/>
            <person name="Badalamenti J.P."/>
            <person name="Herman A."/>
            <person name="Mangelson H."/>
            <person name="Liachko I."/>
            <person name="Sullivan S."/>
            <person name="Sone E.D."/>
            <person name="Koren S."/>
            <person name="Silverstein K.A.T."/>
            <person name="Beckman K.B."/>
            <person name="Gohl D.M."/>
        </authorList>
    </citation>
    <scope>NUCLEOTIDE SEQUENCE</scope>
    <source>
        <strain evidence="2">Duluth1</strain>
        <tissue evidence="2">Whole animal</tissue>
    </source>
</reference>
<dbReference type="EMBL" id="JAIWYP010000012">
    <property type="protein sequence ID" value="KAH3724367.1"/>
    <property type="molecule type" value="Genomic_DNA"/>
</dbReference>
<dbReference type="AlphaFoldDB" id="A0A9D4CG99"/>
<gene>
    <name evidence="2" type="ORF">DPMN_050183</name>
</gene>
<feature type="compositionally biased region" description="Low complexity" evidence="1">
    <location>
        <begin position="43"/>
        <end position="58"/>
    </location>
</feature>